<keyword evidence="2" id="KW-0863">Zinc-finger</keyword>
<dbReference type="OrthoDB" id="9803742at2"/>
<accession>E5Y322</accession>
<feature type="domain" description="Zinc finger DksA/TraR C4-type" evidence="6">
    <location>
        <begin position="74"/>
        <end position="107"/>
    </location>
</feature>
<proteinExistence type="predicted"/>
<dbReference type="STRING" id="563192.HMPREF0179_00583"/>
<comment type="caution">
    <text evidence="7">The sequence shown here is derived from an EMBL/GenBank/DDBJ whole genome shotgun (WGS) entry which is preliminary data.</text>
</comment>
<dbReference type="Proteomes" id="UP000006034">
    <property type="component" value="Unassembled WGS sequence"/>
</dbReference>
<keyword evidence="1" id="KW-0479">Metal-binding</keyword>
<evidence type="ECO:0000313" key="8">
    <source>
        <dbReference type="Proteomes" id="UP000006034"/>
    </source>
</evidence>
<organism evidence="7 8">
    <name type="scientific">Bilophila wadsworthia (strain 3_1_6)</name>
    <dbReference type="NCBI Taxonomy" id="563192"/>
    <lineage>
        <taxon>Bacteria</taxon>
        <taxon>Pseudomonadati</taxon>
        <taxon>Thermodesulfobacteriota</taxon>
        <taxon>Desulfovibrionia</taxon>
        <taxon>Desulfovibrionales</taxon>
        <taxon>Desulfovibrionaceae</taxon>
        <taxon>Bilophila</taxon>
    </lineage>
</organism>
<protein>
    <submittedName>
        <fullName evidence="7">RNA polymerase-binding protein DksA</fullName>
    </submittedName>
</protein>
<feature type="zinc finger region" description="dksA C4-type" evidence="4">
    <location>
        <begin position="78"/>
        <end position="102"/>
    </location>
</feature>
<dbReference type="SUPFAM" id="SSF57716">
    <property type="entry name" value="Glucocorticoid receptor-like (DNA-binding domain)"/>
    <property type="match status" value="1"/>
</dbReference>
<gene>
    <name evidence="7" type="ORF">HMPREF0179_00583</name>
</gene>
<dbReference type="PROSITE" id="PS01102">
    <property type="entry name" value="ZF_DKSA_1"/>
    <property type="match status" value="1"/>
</dbReference>
<dbReference type="eggNOG" id="COG1734">
    <property type="taxonomic scope" value="Bacteria"/>
</dbReference>
<evidence type="ECO:0000256" key="2">
    <source>
        <dbReference type="ARBA" id="ARBA00022771"/>
    </source>
</evidence>
<dbReference type="AlphaFoldDB" id="E5Y322"/>
<dbReference type="InterPro" id="IPR037187">
    <property type="entry name" value="DnaK_N"/>
</dbReference>
<reference evidence="7 8" key="1">
    <citation type="submission" date="2010-10" db="EMBL/GenBank/DDBJ databases">
        <authorList>
            <consortium name="The Broad Institute Genome Sequencing Platform"/>
            <person name="Ward D."/>
            <person name="Earl A."/>
            <person name="Feldgarden M."/>
            <person name="Young S.K."/>
            <person name="Gargeya S."/>
            <person name="Zeng Q."/>
            <person name="Alvarado L."/>
            <person name="Berlin A."/>
            <person name="Bochicchio J."/>
            <person name="Chapman S.B."/>
            <person name="Chen Z."/>
            <person name="Freedman E."/>
            <person name="Gellesch M."/>
            <person name="Goldberg J."/>
            <person name="Griggs A."/>
            <person name="Gujja S."/>
            <person name="Heilman E."/>
            <person name="Heiman D."/>
            <person name="Howarth C."/>
            <person name="Mehta T."/>
            <person name="Neiman D."/>
            <person name="Pearson M."/>
            <person name="Roberts A."/>
            <person name="Saif S."/>
            <person name="Shea T."/>
            <person name="Shenoy N."/>
            <person name="Sisk P."/>
            <person name="Stolte C."/>
            <person name="Sykes S."/>
            <person name="White J."/>
            <person name="Yandava C."/>
            <person name="Allen-Vercoe E."/>
            <person name="Sibley C."/>
            <person name="Ambrose C.E."/>
            <person name="Strauss J."/>
            <person name="Daigneault M."/>
            <person name="Haas B."/>
            <person name="Nusbaum C."/>
            <person name="Birren B."/>
        </authorList>
    </citation>
    <scope>NUCLEOTIDE SEQUENCE [LARGE SCALE GENOMIC DNA]</scope>
    <source>
        <strain evidence="7 8">3_1_6</strain>
    </source>
</reference>
<evidence type="ECO:0000256" key="3">
    <source>
        <dbReference type="ARBA" id="ARBA00022833"/>
    </source>
</evidence>
<sequence>MNTSQLAALRWMMERELSALRSPRMSPEISLKCPDENELASRLSERAVDERLTARRVERIRDLENALRRIEVMDYGVCEACGEPIPLLRLLASPSVRYCVACQQELEEEERAVVVTGSFDAPRPRRTMPPRPVTPPMPFFLPRRRQASH</sequence>
<evidence type="ECO:0000256" key="4">
    <source>
        <dbReference type="PROSITE-ProRule" id="PRU00510"/>
    </source>
</evidence>
<keyword evidence="8" id="KW-1185">Reference proteome</keyword>
<evidence type="ECO:0000259" key="6">
    <source>
        <dbReference type="Pfam" id="PF01258"/>
    </source>
</evidence>
<dbReference type="SUPFAM" id="SSF109635">
    <property type="entry name" value="DnaK suppressor protein DksA, alpha-hairpin domain"/>
    <property type="match status" value="1"/>
</dbReference>
<feature type="compositionally biased region" description="Pro residues" evidence="5">
    <location>
        <begin position="127"/>
        <end position="139"/>
    </location>
</feature>
<evidence type="ECO:0000313" key="7">
    <source>
        <dbReference type="EMBL" id="EFV45616.1"/>
    </source>
</evidence>
<dbReference type="HOGENOM" id="CLU_043144_2_1_7"/>
<feature type="region of interest" description="Disordered" evidence="5">
    <location>
        <begin position="120"/>
        <end position="149"/>
    </location>
</feature>
<dbReference type="PANTHER" id="PTHR33823">
    <property type="entry name" value="RNA POLYMERASE-BINDING TRANSCRIPTION FACTOR DKSA-RELATED"/>
    <property type="match status" value="1"/>
</dbReference>
<dbReference type="InterPro" id="IPR020458">
    <property type="entry name" value="Znf_DskA_TraR_CS"/>
</dbReference>
<dbReference type="InterPro" id="IPR000962">
    <property type="entry name" value="Znf_DskA_TraR"/>
</dbReference>
<dbReference type="GO" id="GO:0008270">
    <property type="term" value="F:zinc ion binding"/>
    <property type="evidence" value="ECO:0007669"/>
    <property type="project" value="UniProtKB-KW"/>
</dbReference>
<dbReference type="PANTHER" id="PTHR33823:SF4">
    <property type="entry name" value="GENERAL STRESS PROTEIN 16O"/>
    <property type="match status" value="1"/>
</dbReference>
<evidence type="ECO:0000256" key="5">
    <source>
        <dbReference type="SAM" id="MobiDB-lite"/>
    </source>
</evidence>
<name>E5Y322_BILW3</name>
<dbReference type="Gene3D" id="1.20.120.910">
    <property type="entry name" value="DksA, coiled-coil domain"/>
    <property type="match status" value="1"/>
</dbReference>
<evidence type="ECO:0000256" key="1">
    <source>
        <dbReference type="ARBA" id="ARBA00022723"/>
    </source>
</evidence>
<dbReference type="Pfam" id="PF01258">
    <property type="entry name" value="zf-dskA_traR"/>
    <property type="match status" value="1"/>
</dbReference>
<dbReference type="EMBL" id="ADCP02000002">
    <property type="protein sequence ID" value="EFV45616.1"/>
    <property type="molecule type" value="Genomic_DNA"/>
</dbReference>
<keyword evidence="3" id="KW-0862">Zinc</keyword>
<reference evidence="7 8" key="2">
    <citation type="submission" date="2013-04" db="EMBL/GenBank/DDBJ databases">
        <title>The Genome Sequence of Bilophila wadsworthia 3_1_6.</title>
        <authorList>
            <consortium name="The Broad Institute Genomics Platform"/>
            <person name="Earl A."/>
            <person name="Ward D."/>
            <person name="Feldgarden M."/>
            <person name="Gevers D."/>
            <person name="Sibley C."/>
            <person name="Strauss J."/>
            <person name="Allen-Vercoe E."/>
            <person name="Walker B."/>
            <person name="Young S."/>
            <person name="Zeng Q."/>
            <person name="Gargeya S."/>
            <person name="Fitzgerald M."/>
            <person name="Haas B."/>
            <person name="Abouelleil A."/>
            <person name="Allen A.W."/>
            <person name="Alvarado L."/>
            <person name="Arachchi H.M."/>
            <person name="Berlin A.M."/>
            <person name="Chapman S.B."/>
            <person name="Gainer-Dewar J."/>
            <person name="Goldberg J."/>
            <person name="Griggs A."/>
            <person name="Gujja S."/>
            <person name="Hansen M."/>
            <person name="Howarth C."/>
            <person name="Imamovic A."/>
            <person name="Ireland A."/>
            <person name="Larimer J."/>
            <person name="McCowan C."/>
            <person name="Murphy C."/>
            <person name="Pearson M."/>
            <person name="Poon T.W."/>
            <person name="Priest M."/>
            <person name="Roberts A."/>
            <person name="Saif S."/>
            <person name="Shea T."/>
            <person name="Sisk P."/>
            <person name="Sykes S."/>
            <person name="Wortman J."/>
            <person name="Nusbaum C."/>
            <person name="Birren B."/>
        </authorList>
    </citation>
    <scope>NUCLEOTIDE SEQUENCE [LARGE SCALE GENOMIC DNA]</scope>
    <source>
        <strain evidence="7 8">3_1_6</strain>
    </source>
</reference>
<dbReference type="RefSeq" id="WP_005024791.1">
    <property type="nucleotide sequence ID" value="NZ_KE150239.1"/>
</dbReference>
<dbReference type="PROSITE" id="PS51128">
    <property type="entry name" value="ZF_DKSA_2"/>
    <property type="match status" value="1"/>
</dbReference>
<dbReference type="GeneID" id="78087228"/>